<comment type="caution">
    <text evidence="1">The sequence shown here is derived from an EMBL/GenBank/DDBJ whole genome shotgun (WGS) entry which is preliminary data.</text>
</comment>
<evidence type="ECO:0000313" key="1">
    <source>
        <dbReference type="EMBL" id="RDI57515.1"/>
    </source>
</evidence>
<name>A0ABX9I0J2_9FLAO</name>
<dbReference type="Proteomes" id="UP000254518">
    <property type="component" value="Unassembled WGS sequence"/>
</dbReference>
<sequence>MTFISSAVEMSLWLLTAYEITIGLFYNNELLH</sequence>
<keyword evidence="2" id="KW-1185">Reference proteome</keyword>
<proteinExistence type="predicted"/>
<reference evidence="1 2" key="1">
    <citation type="submission" date="2018-07" db="EMBL/GenBank/DDBJ databases">
        <title>Genomic Encyclopedia of Type Strains, Phase IV (KMG-IV): sequencing the most valuable type-strain genomes for metagenomic binning, comparative biology and taxonomic classification.</title>
        <authorList>
            <person name="Goeker M."/>
        </authorList>
    </citation>
    <scope>NUCLEOTIDE SEQUENCE [LARGE SCALE GENOMIC DNA]</scope>
    <source>
        <strain evidence="1 2">DSM 19728</strain>
    </source>
</reference>
<dbReference type="EMBL" id="QQBA01000002">
    <property type="protein sequence ID" value="RDI57515.1"/>
    <property type="molecule type" value="Genomic_DNA"/>
</dbReference>
<protein>
    <submittedName>
        <fullName evidence="1">Uncharacterized protein</fullName>
    </submittedName>
</protein>
<evidence type="ECO:0000313" key="2">
    <source>
        <dbReference type="Proteomes" id="UP000254518"/>
    </source>
</evidence>
<gene>
    <name evidence="1" type="ORF">DFR66_102131</name>
</gene>
<accession>A0ABX9I0J2</accession>
<organism evidence="1 2">
    <name type="scientific">Flavobacterium glaciei</name>
    <dbReference type="NCBI Taxonomy" id="386300"/>
    <lineage>
        <taxon>Bacteria</taxon>
        <taxon>Pseudomonadati</taxon>
        <taxon>Bacteroidota</taxon>
        <taxon>Flavobacteriia</taxon>
        <taxon>Flavobacteriales</taxon>
        <taxon>Flavobacteriaceae</taxon>
        <taxon>Flavobacterium</taxon>
    </lineage>
</organism>